<reference evidence="1 2" key="1">
    <citation type="submission" date="2015-04" db="EMBL/GenBank/DDBJ databases">
        <title>Lasius niger genome sequencing.</title>
        <authorList>
            <person name="Konorov E.A."/>
            <person name="Nikitin M.A."/>
            <person name="Kirill M.V."/>
            <person name="Chang P."/>
        </authorList>
    </citation>
    <scope>NUCLEOTIDE SEQUENCE [LARGE SCALE GENOMIC DNA]</scope>
    <source>
        <tissue evidence="1">Whole</tissue>
    </source>
</reference>
<dbReference type="EMBL" id="LBMM01030054">
    <property type="protein sequence ID" value="KMQ81944.1"/>
    <property type="molecule type" value="Genomic_DNA"/>
</dbReference>
<keyword evidence="2" id="KW-1185">Reference proteome</keyword>
<accession>A0A0J7JV02</accession>
<dbReference type="PaxDb" id="67767-A0A0J7JV02"/>
<evidence type="ECO:0000313" key="2">
    <source>
        <dbReference type="Proteomes" id="UP000036403"/>
    </source>
</evidence>
<protein>
    <submittedName>
        <fullName evidence="1">Zinc finger mym-type protein 1-like protein</fullName>
    </submittedName>
</protein>
<dbReference type="PANTHER" id="PTHR45749:SF21">
    <property type="entry name" value="DUF4371 DOMAIN-CONTAINING PROTEIN"/>
    <property type="match status" value="1"/>
</dbReference>
<dbReference type="STRING" id="67767.A0A0J7JV02"/>
<dbReference type="PANTHER" id="PTHR45749">
    <property type="match status" value="1"/>
</dbReference>
<organism evidence="1 2">
    <name type="scientific">Lasius niger</name>
    <name type="common">Black garden ant</name>
    <dbReference type="NCBI Taxonomy" id="67767"/>
    <lineage>
        <taxon>Eukaryota</taxon>
        <taxon>Metazoa</taxon>
        <taxon>Ecdysozoa</taxon>
        <taxon>Arthropoda</taxon>
        <taxon>Hexapoda</taxon>
        <taxon>Insecta</taxon>
        <taxon>Pterygota</taxon>
        <taxon>Neoptera</taxon>
        <taxon>Endopterygota</taxon>
        <taxon>Hymenoptera</taxon>
        <taxon>Apocrita</taxon>
        <taxon>Aculeata</taxon>
        <taxon>Formicoidea</taxon>
        <taxon>Formicidae</taxon>
        <taxon>Formicinae</taxon>
        <taxon>Lasius</taxon>
        <taxon>Lasius</taxon>
    </lineage>
</organism>
<dbReference type="Proteomes" id="UP000036403">
    <property type="component" value="Unassembled WGS sequence"/>
</dbReference>
<gene>
    <name evidence="1" type="ORF">RF55_24697</name>
</gene>
<sequence length="140" mass="16378">MHENSTSHKKFYHQWFEAEMRLKRGKTIHCEEQKLISRETLRWNNVLIRLMNIIFYLVENNMAFRGTSDKLYTPNNGKFLGLVQLVGKFDPIMQEHLELAMAGDISDHYCGKNNNQNKLIDLMGGKVKSEIVSRAKNSKY</sequence>
<proteinExistence type="predicted"/>
<evidence type="ECO:0000313" key="1">
    <source>
        <dbReference type="EMBL" id="KMQ81944.1"/>
    </source>
</evidence>
<dbReference type="AlphaFoldDB" id="A0A0J7JV02"/>
<dbReference type="OrthoDB" id="7554911at2759"/>
<name>A0A0J7JV02_LASNI</name>
<comment type="caution">
    <text evidence="1">The sequence shown here is derived from an EMBL/GenBank/DDBJ whole genome shotgun (WGS) entry which is preliminary data.</text>
</comment>